<dbReference type="CDD" id="cd03134">
    <property type="entry name" value="GATase1_PfpI_like"/>
    <property type="match status" value="1"/>
</dbReference>
<evidence type="ECO:0000313" key="3">
    <source>
        <dbReference type="EMBL" id="ROO90155.1"/>
    </source>
</evidence>
<keyword evidence="3" id="KW-0645">Protease</keyword>
<evidence type="ECO:0000313" key="4">
    <source>
        <dbReference type="Proteomes" id="UP000272400"/>
    </source>
</evidence>
<dbReference type="Gene3D" id="3.40.50.880">
    <property type="match status" value="1"/>
</dbReference>
<dbReference type="AlphaFoldDB" id="A0A3N1D9F2"/>
<dbReference type="PROSITE" id="PS51276">
    <property type="entry name" value="PEPTIDASE_C56_PFPI"/>
    <property type="match status" value="1"/>
</dbReference>
<gene>
    <name evidence="3" type="ORF">EDD29_7872</name>
</gene>
<dbReference type="InterPro" id="IPR029062">
    <property type="entry name" value="Class_I_gatase-like"/>
</dbReference>
<keyword evidence="4" id="KW-1185">Reference proteome</keyword>
<feature type="domain" description="DJ-1/PfpI" evidence="2">
    <location>
        <begin position="10"/>
        <end position="179"/>
    </location>
</feature>
<dbReference type="OrthoDB" id="9792284at2"/>
<keyword evidence="3" id="KW-0378">Hydrolase</keyword>
<dbReference type="GO" id="GO:0008233">
    <property type="term" value="F:peptidase activity"/>
    <property type="evidence" value="ECO:0007669"/>
    <property type="project" value="UniProtKB-KW"/>
</dbReference>
<dbReference type="SUPFAM" id="SSF52317">
    <property type="entry name" value="Class I glutamine amidotransferase-like"/>
    <property type="match status" value="1"/>
</dbReference>
<protein>
    <submittedName>
        <fullName evidence="3">Protease I</fullName>
    </submittedName>
</protein>
<dbReference type="InterPro" id="IPR006286">
    <property type="entry name" value="C56_PfpI-like"/>
</dbReference>
<evidence type="ECO:0000259" key="2">
    <source>
        <dbReference type="Pfam" id="PF01965"/>
    </source>
</evidence>
<comment type="similarity">
    <text evidence="1">Belongs to the peptidase C56 family.</text>
</comment>
<dbReference type="Proteomes" id="UP000272400">
    <property type="component" value="Unassembled WGS sequence"/>
</dbReference>
<reference evidence="3 4" key="1">
    <citation type="submission" date="2018-11" db="EMBL/GenBank/DDBJ databases">
        <title>Sequencing the genomes of 1000 actinobacteria strains.</title>
        <authorList>
            <person name="Klenk H.-P."/>
        </authorList>
    </citation>
    <scope>NUCLEOTIDE SEQUENCE [LARGE SCALE GENOMIC DNA]</scope>
    <source>
        <strain evidence="3 4">DSM 44254</strain>
    </source>
</reference>
<dbReference type="EMBL" id="RJKE01000001">
    <property type="protein sequence ID" value="ROO90155.1"/>
    <property type="molecule type" value="Genomic_DNA"/>
</dbReference>
<comment type="caution">
    <text evidence="3">The sequence shown here is derived from an EMBL/GenBank/DDBJ whole genome shotgun (WGS) entry which is preliminary data.</text>
</comment>
<evidence type="ECO:0000256" key="1">
    <source>
        <dbReference type="ARBA" id="ARBA00008542"/>
    </source>
</evidence>
<proteinExistence type="inferred from homology"/>
<dbReference type="PANTHER" id="PTHR42733:SF12">
    <property type="entry name" value="PROTEINASE"/>
    <property type="match status" value="1"/>
</dbReference>
<dbReference type="InterPro" id="IPR002818">
    <property type="entry name" value="DJ-1/PfpI"/>
</dbReference>
<dbReference type="Pfam" id="PF01965">
    <property type="entry name" value="DJ-1_PfpI"/>
    <property type="match status" value="1"/>
</dbReference>
<dbReference type="NCBIfam" id="TIGR01382">
    <property type="entry name" value="PfpI"/>
    <property type="match status" value="1"/>
</dbReference>
<name>A0A3N1D9F2_9ACTN</name>
<dbReference type="RefSeq" id="WP_123669146.1">
    <property type="nucleotide sequence ID" value="NZ_RJKE01000001.1"/>
</dbReference>
<organism evidence="3 4">
    <name type="scientific">Actinocorallia herbida</name>
    <dbReference type="NCBI Taxonomy" id="58109"/>
    <lineage>
        <taxon>Bacteria</taxon>
        <taxon>Bacillati</taxon>
        <taxon>Actinomycetota</taxon>
        <taxon>Actinomycetes</taxon>
        <taxon>Streptosporangiales</taxon>
        <taxon>Thermomonosporaceae</taxon>
        <taxon>Actinocorallia</taxon>
    </lineage>
</organism>
<dbReference type="GO" id="GO:0006508">
    <property type="term" value="P:proteolysis"/>
    <property type="evidence" value="ECO:0007669"/>
    <property type="project" value="UniProtKB-KW"/>
</dbReference>
<accession>A0A3N1D9F2</accession>
<dbReference type="PANTHER" id="PTHR42733">
    <property type="entry name" value="DJ-1 PROTEIN"/>
    <property type="match status" value="1"/>
</dbReference>
<sequence length="186" mass="19965">MSGGRLDGTRVLAIVTNYGVEQDELIVPVERLREDGADVEIAAPTREPVRTLVGDEKPGEVVDPTETLGEVDPARYDLLLIPGGALNADHLRMNDDALEIIKDFASSGRPVAAICHAPWTLAEAGVVQGKNLTSYASLRTDLRNAGASWEDSAQVTDTNGYTLITSRTPADLDPFVEAIERELTPA</sequence>